<feature type="compositionally biased region" description="Basic residues" evidence="4">
    <location>
        <begin position="414"/>
        <end position="424"/>
    </location>
</feature>
<keyword evidence="6" id="KW-1185">Reference proteome</keyword>
<dbReference type="RefSeq" id="WP_341725305.1">
    <property type="nucleotide sequence ID" value="NZ_JBBWWT010000002.1"/>
</dbReference>
<name>A0ABU9IYW1_9GAMM</name>
<dbReference type="EMBL" id="JBBWWT010000002">
    <property type="protein sequence ID" value="MEL1264132.1"/>
    <property type="molecule type" value="Genomic_DNA"/>
</dbReference>
<accession>A0ABU9IYW1</accession>
<dbReference type="InterPro" id="IPR010123">
    <property type="entry name" value="PHA_synth_III_E"/>
</dbReference>
<reference evidence="5 6" key="1">
    <citation type="submission" date="2024-04" db="EMBL/GenBank/DDBJ databases">
        <title>Draft genome sequence of Pseudoxanthomonas putridarboris WD12.</title>
        <authorList>
            <person name="Oh J."/>
        </authorList>
    </citation>
    <scope>NUCLEOTIDE SEQUENCE [LARGE SCALE GENOMIC DNA]</scope>
    <source>
        <strain evidence="5 6">WD12</strain>
    </source>
</reference>
<evidence type="ECO:0000256" key="2">
    <source>
        <dbReference type="ARBA" id="ARBA00019066"/>
    </source>
</evidence>
<evidence type="ECO:0000256" key="1">
    <source>
        <dbReference type="ARBA" id="ARBA00004683"/>
    </source>
</evidence>
<gene>
    <name evidence="5" type="primary">phaE</name>
    <name evidence="5" type="ORF">AAD027_07080</name>
</gene>
<sequence length="475" mass="52021">MANFAPQWPGDFESVARQYWSLWGDALRQAGGAAPTPTPGWQQAVDWWSQLMPGGTGQVQDVLGRFQRQAGDWFGQMQQVAAQFAGRDHGPADITRAWREALGMADPQPAHNPFADIFRAMQGSGAHGLDGWMEQARPYIDAMQRENARWMHLPTFGLSREQQERWQQLAQAQQDYQHQVGEYDRLMLKVAQQAFELFEQKLAAHSAPGQQLDSARALFDLWVDAAEEAYAEIALSADFRKVYGALANAQMRLRLSVQREVEQVCALFGMPTRTEVDSAHRKIVELERALRKARQSSAPRTAAPRQPPVPEAAAPTAETVEEPAVTATPRRAAQRPQAAAKKTVARKTSRSARRKRTVKAKPAPARASRAAAAPVARQAKKAASASTRTPAAKKTAAKKAPPVKAKSAKTGPAKPKKAAVRKPAPKTSKPATQAAVRPSAAVVSMKDWVARNAARAAMPSEPPKQKKKARRGSRK</sequence>
<proteinExistence type="predicted"/>
<dbReference type="Pfam" id="PF09712">
    <property type="entry name" value="PHA_synth_III_E"/>
    <property type="match status" value="1"/>
</dbReference>
<comment type="pathway">
    <text evidence="1">Biopolymer metabolism; poly-(R)-3-hydroxybutanoate biosynthesis.</text>
</comment>
<evidence type="ECO:0000313" key="5">
    <source>
        <dbReference type="EMBL" id="MEL1264132.1"/>
    </source>
</evidence>
<evidence type="ECO:0000313" key="6">
    <source>
        <dbReference type="Proteomes" id="UP001459204"/>
    </source>
</evidence>
<feature type="compositionally biased region" description="Basic residues" evidence="4">
    <location>
        <begin position="343"/>
        <end position="359"/>
    </location>
</feature>
<organism evidence="5 6">
    <name type="scientific">Pseudoxanthomonas putridarboris</name>
    <dbReference type="NCBI Taxonomy" id="752605"/>
    <lineage>
        <taxon>Bacteria</taxon>
        <taxon>Pseudomonadati</taxon>
        <taxon>Pseudomonadota</taxon>
        <taxon>Gammaproteobacteria</taxon>
        <taxon>Lysobacterales</taxon>
        <taxon>Lysobacteraceae</taxon>
        <taxon>Pseudoxanthomonas</taxon>
    </lineage>
</organism>
<dbReference type="NCBIfam" id="TIGR01834">
    <property type="entry name" value="PHA_synth_III_E"/>
    <property type="match status" value="1"/>
</dbReference>
<feature type="region of interest" description="Disordered" evidence="4">
    <location>
        <begin position="290"/>
        <end position="475"/>
    </location>
</feature>
<dbReference type="Proteomes" id="UP001459204">
    <property type="component" value="Unassembled WGS sequence"/>
</dbReference>
<feature type="compositionally biased region" description="Low complexity" evidence="4">
    <location>
        <begin position="311"/>
        <end position="342"/>
    </location>
</feature>
<protein>
    <recommendedName>
        <fullName evidence="2">Poly(3-hydroxyalkanoate) polymerase subunit PhaE</fullName>
    </recommendedName>
</protein>
<feature type="compositionally biased region" description="Low complexity" evidence="4">
    <location>
        <begin position="360"/>
        <end position="413"/>
    </location>
</feature>
<feature type="compositionally biased region" description="Basic residues" evidence="4">
    <location>
        <begin position="465"/>
        <end position="475"/>
    </location>
</feature>
<evidence type="ECO:0000256" key="3">
    <source>
        <dbReference type="ARBA" id="ARBA00022752"/>
    </source>
</evidence>
<comment type="caution">
    <text evidence="5">The sequence shown here is derived from an EMBL/GenBank/DDBJ whole genome shotgun (WGS) entry which is preliminary data.</text>
</comment>
<keyword evidence="3" id="KW-0583">PHB biosynthesis</keyword>
<evidence type="ECO:0000256" key="4">
    <source>
        <dbReference type="SAM" id="MobiDB-lite"/>
    </source>
</evidence>